<evidence type="ECO:0000256" key="1">
    <source>
        <dbReference type="SAM" id="MobiDB-lite"/>
    </source>
</evidence>
<proteinExistence type="predicted"/>
<accession>A0ABM4C7V2</accession>
<feature type="region of interest" description="Disordered" evidence="1">
    <location>
        <begin position="199"/>
        <end position="218"/>
    </location>
</feature>
<sequence length="244" mass="26572">MKEIIFLALFLLLKDAELFSFDQCGVSVSCLTLPPGCTSFTSCNAVAQYYYNNVTLRLEIQLSSINKWVGFGQVLSTAPNGMTNLYGAYCILGSDGIPKFGLFKSLGIGMVNYINTSNVAYVTLLQTTVNGSYFTCSYSRPLDVGMYADSLLPLNDTQYIAALAYGNNLTSQGLLRHHNDKFSTNYTIDWTNNGMPSNPASATPTPAFSTPTPSNTTSKTRSSGFIIKASIMLAFTSFMVFLLI</sequence>
<name>A0ABM4C7V2_HYDVU</name>
<feature type="chain" id="PRO_5046967054" evidence="2">
    <location>
        <begin position="19"/>
        <end position="244"/>
    </location>
</feature>
<evidence type="ECO:0000256" key="2">
    <source>
        <dbReference type="SAM" id="SignalP"/>
    </source>
</evidence>
<gene>
    <name evidence="4" type="primary">LOC100215974</name>
</gene>
<dbReference type="Proteomes" id="UP001652625">
    <property type="component" value="Chromosome 07"/>
</dbReference>
<feature type="signal peptide" evidence="2">
    <location>
        <begin position="1"/>
        <end position="18"/>
    </location>
</feature>
<keyword evidence="3" id="KW-1185">Reference proteome</keyword>
<protein>
    <submittedName>
        <fullName evidence="4">Uncharacterized protein LOC100215974 isoform X2</fullName>
    </submittedName>
</protein>
<dbReference type="GeneID" id="100215974"/>
<keyword evidence="2" id="KW-0732">Signal</keyword>
<reference evidence="4" key="1">
    <citation type="submission" date="2025-08" db="UniProtKB">
        <authorList>
            <consortium name="RefSeq"/>
        </authorList>
    </citation>
    <scope>IDENTIFICATION</scope>
</reference>
<evidence type="ECO:0000313" key="4">
    <source>
        <dbReference type="RefSeq" id="XP_065657693.1"/>
    </source>
</evidence>
<organism evidence="3 4">
    <name type="scientific">Hydra vulgaris</name>
    <name type="common">Hydra</name>
    <name type="synonym">Hydra attenuata</name>
    <dbReference type="NCBI Taxonomy" id="6087"/>
    <lineage>
        <taxon>Eukaryota</taxon>
        <taxon>Metazoa</taxon>
        <taxon>Cnidaria</taxon>
        <taxon>Hydrozoa</taxon>
        <taxon>Hydroidolina</taxon>
        <taxon>Anthoathecata</taxon>
        <taxon>Aplanulata</taxon>
        <taxon>Hydridae</taxon>
        <taxon>Hydra</taxon>
    </lineage>
</organism>
<evidence type="ECO:0000313" key="3">
    <source>
        <dbReference type="Proteomes" id="UP001652625"/>
    </source>
</evidence>
<dbReference type="RefSeq" id="XP_065657693.1">
    <property type="nucleotide sequence ID" value="XM_065801621.1"/>
</dbReference>